<evidence type="ECO:0000313" key="3">
    <source>
        <dbReference type="Proteomes" id="UP000253551"/>
    </source>
</evidence>
<evidence type="ECO:0000313" key="2">
    <source>
        <dbReference type="EMBL" id="RCH97231.1"/>
    </source>
</evidence>
<name>A0A367K5V3_RHIST</name>
<organism evidence="2 3">
    <name type="scientific">Rhizopus stolonifer</name>
    <name type="common">Rhizopus nigricans</name>
    <dbReference type="NCBI Taxonomy" id="4846"/>
    <lineage>
        <taxon>Eukaryota</taxon>
        <taxon>Fungi</taxon>
        <taxon>Fungi incertae sedis</taxon>
        <taxon>Mucoromycota</taxon>
        <taxon>Mucoromycotina</taxon>
        <taxon>Mucoromycetes</taxon>
        <taxon>Mucorales</taxon>
        <taxon>Mucorineae</taxon>
        <taxon>Rhizopodaceae</taxon>
        <taxon>Rhizopus</taxon>
    </lineage>
</organism>
<sequence length="239" mass="26855">MGSSISKAKTSNIQSNPSRKSDFLTTFSASTASSNGTLVEEKILFEPAMNTNKQDPIKKRSSILPNHQFFNQLLGNKQKKGTRHLQRQFAPSFRKKPNYRNKQKKSAVTKSIIGKPTNFKHLTSARGQLVVDDLNEDEAALLATQMIAVASLIKPLATHEGFQEKPKSPPMIPPRTSSYSNSSYLQDFPTPPFRQKKMPVSSLKKPMKTEIKYASINKSSVGRTKRVYRNSNTLRQKKN</sequence>
<feature type="region of interest" description="Disordered" evidence="1">
    <location>
        <begin position="1"/>
        <end position="22"/>
    </location>
</feature>
<feature type="compositionally biased region" description="Polar residues" evidence="1">
    <location>
        <begin position="229"/>
        <end position="239"/>
    </location>
</feature>
<gene>
    <name evidence="2" type="ORF">CU098_008930</name>
</gene>
<feature type="compositionally biased region" description="Polar residues" evidence="1">
    <location>
        <begin position="175"/>
        <end position="185"/>
    </location>
</feature>
<reference evidence="2 3" key="1">
    <citation type="journal article" date="2018" name="G3 (Bethesda)">
        <title>Phylogenetic and Phylogenomic Definition of Rhizopus Species.</title>
        <authorList>
            <person name="Gryganskyi A.P."/>
            <person name="Golan J."/>
            <person name="Dolatabadi S."/>
            <person name="Mondo S."/>
            <person name="Robb S."/>
            <person name="Idnurm A."/>
            <person name="Muszewska A."/>
            <person name="Steczkiewicz K."/>
            <person name="Masonjones S."/>
            <person name="Liao H.L."/>
            <person name="Gajdeczka M.T."/>
            <person name="Anike F."/>
            <person name="Vuek A."/>
            <person name="Anishchenko I.M."/>
            <person name="Voigt K."/>
            <person name="de Hoog G.S."/>
            <person name="Smith M.E."/>
            <person name="Heitman J."/>
            <person name="Vilgalys R."/>
            <person name="Stajich J.E."/>
        </authorList>
    </citation>
    <scope>NUCLEOTIDE SEQUENCE [LARGE SCALE GENOMIC DNA]</scope>
    <source>
        <strain evidence="2 3">LSU 92-RS-03</strain>
    </source>
</reference>
<comment type="caution">
    <text evidence="2">The sequence shown here is derived from an EMBL/GenBank/DDBJ whole genome shotgun (WGS) entry which is preliminary data.</text>
</comment>
<feature type="compositionally biased region" description="Polar residues" evidence="1">
    <location>
        <begin position="1"/>
        <end position="18"/>
    </location>
</feature>
<dbReference type="Proteomes" id="UP000253551">
    <property type="component" value="Unassembled WGS sequence"/>
</dbReference>
<keyword evidence="3" id="KW-1185">Reference proteome</keyword>
<feature type="region of interest" description="Disordered" evidence="1">
    <location>
        <begin position="161"/>
        <end position="205"/>
    </location>
</feature>
<proteinExistence type="predicted"/>
<evidence type="ECO:0000256" key="1">
    <source>
        <dbReference type="SAM" id="MobiDB-lite"/>
    </source>
</evidence>
<accession>A0A367K5V3</accession>
<dbReference type="AlphaFoldDB" id="A0A367K5V3"/>
<protein>
    <submittedName>
        <fullName evidence="2">Uncharacterized protein</fullName>
    </submittedName>
</protein>
<feature type="region of interest" description="Disordered" evidence="1">
    <location>
        <begin position="220"/>
        <end position="239"/>
    </location>
</feature>
<dbReference type="EMBL" id="PJQM01002207">
    <property type="protein sequence ID" value="RCH97231.1"/>
    <property type="molecule type" value="Genomic_DNA"/>
</dbReference>
<dbReference type="OrthoDB" id="2267364at2759"/>